<dbReference type="CDD" id="cd11395">
    <property type="entry name" value="bHLHzip_SREBP_like"/>
    <property type="match status" value="1"/>
</dbReference>
<dbReference type="PROSITE" id="PS50888">
    <property type="entry name" value="BHLH"/>
    <property type="match status" value="1"/>
</dbReference>
<feature type="region of interest" description="Disordered" evidence="1">
    <location>
        <begin position="21"/>
        <end position="42"/>
    </location>
</feature>
<dbReference type="SUPFAM" id="SSF47459">
    <property type="entry name" value="HLH, helix-loop-helix DNA-binding domain"/>
    <property type="match status" value="1"/>
</dbReference>
<dbReference type="SMART" id="SM00353">
    <property type="entry name" value="HLH"/>
    <property type="match status" value="1"/>
</dbReference>
<dbReference type="GO" id="GO:0046983">
    <property type="term" value="F:protein dimerization activity"/>
    <property type="evidence" value="ECO:0007669"/>
    <property type="project" value="InterPro"/>
</dbReference>
<evidence type="ECO:0000259" key="2">
    <source>
        <dbReference type="PROSITE" id="PS50888"/>
    </source>
</evidence>
<name>A0AA35JMQ2_SACUV</name>
<dbReference type="Pfam" id="PF00010">
    <property type="entry name" value="HLH"/>
    <property type="match status" value="1"/>
</dbReference>
<dbReference type="Proteomes" id="UP001162090">
    <property type="component" value="Chromosome 8"/>
</dbReference>
<organism evidence="3 4">
    <name type="scientific">Saccharomyces uvarum</name>
    <name type="common">Yeast</name>
    <name type="synonym">Saccharomyces bayanus var. uvarum</name>
    <dbReference type="NCBI Taxonomy" id="230603"/>
    <lineage>
        <taxon>Eukaryota</taxon>
        <taxon>Fungi</taxon>
        <taxon>Dikarya</taxon>
        <taxon>Ascomycota</taxon>
        <taxon>Saccharomycotina</taxon>
        <taxon>Saccharomycetes</taxon>
        <taxon>Saccharomycetales</taxon>
        <taxon>Saccharomycetaceae</taxon>
        <taxon>Saccharomyces</taxon>
    </lineage>
</organism>
<dbReference type="InterPro" id="IPR011598">
    <property type="entry name" value="bHLH_dom"/>
</dbReference>
<dbReference type="EMBL" id="OX365919">
    <property type="protein sequence ID" value="CAI4064882.1"/>
    <property type="molecule type" value="Genomic_DNA"/>
</dbReference>
<reference evidence="3" key="1">
    <citation type="submission" date="2022-10" db="EMBL/GenBank/DDBJ databases">
        <authorList>
            <person name="Byrne P K."/>
        </authorList>
    </citation>
    <scope>NUCLEOTIDE SEQUENCE</scope>
    <source>
        <strain evidence="3">CBS7001</strain>
    </source>
</reference>
<dbReference type="InterPro" id="IPR052099">
    <property type="entry name" value="Regulatory_TF_Diverse"/>
</dbReference>
<dbReference type="PANTHER" id="PTHR47336">
    <property type="entry name" value="TRANSCRIPTION FACTOR HMS1-RELATED"/>
    <property type="match status" value="1"/>
</dbReference>
<evidence type="ECO:0000313" key="3">
    <source>
        <dbReference type="EMBL" id="CAI4064882.1"/>
    </source>
</evidence>
<accession>A0AA35JMQ2</accession>
<dbReference type="Gene3D" id="4.10.280.10">
    <property type="entry name" value="Helix-loop-helix DNA-binding domain"/>
    <property type="match status" value="1"/>
</dbReference>
<dbReference type="AlphaFoldDB" id="A0AA35JMQ2"/>
<dbReference type="InterPro" id="IPR036638">
    <property type="entry name" value="HLH_DNA-bd_sf"/>
</dbReference>
<dbReference type="PANTHER" id="PTHR47336:SF3">
    <property type="entry name" value="SERINE-RICH PROTEIN TYE7"/>
    <property type="match status" value="1"/>
</dbReference>
<evidence type="ECO:0000256" key="1">
    <source>
        <dbReference type="SAM" id="MobiDB-lite"/>
    </source>
</evidence>
<gene>
    <name evidence="3" type="primary">SUVC08G3680</name>
    <name evidence="3" type="ORF">SUVC_08G3680</name>
</gene>
<proteinExistence type="predicted"/>
<evidence type="ECO:0000313" key="4">
    <source>
        <dbReference type="Proteomes" id="UP001162090"/>
    </source>
</evidence>
<sequence>MNSILDRNVRSSETTLIKPEAEFDNWLSDENDGTGNLISNKDSSSVLSASSSTWFEPLENIISSASSSSIGSPIEDQFICSNNEQSALFPTDEFFSNPSSYSNSPDANNSGSVKREEEDDDALLLADFEPASLQYMPNMMNGDNGDDNSLKNEIELNDPFMKTGLDAKETKKRAPRKRLTPFQKQAHNKIEKRYRININTKIARLQQIIPWVASEQTAFEVGDSVKKQDEDGNETAAATPLPATAATSTKLNKSMILEKAVDYILYLQNNERLYEMEVQRLKSEIDTLKQNKK</sequence>
<feature type="region of interest" description="Disordered" evidence="1">
    <location>
        <begin position="91"/>
        <end position="119"/>
    </location>
</feature>
<feature type="compositionally biased region" description="Low complexity" evidence="1">
    <location>
        <begin position="96"/>
        <end position="110"/>
    </location>
</feature>
<feature type="domain" description="BHLH" evidence="2">
    <location>
        <begin position="182"/>
        <end position="267"/>
    </location>
</feature>
<protein>
    <recommendedName>
        <fullName evidence="2">BHLH domain-containing protein</fullName>
    </recommendedName>
</protein>